<reference evidence="1 2" key="1">
    <citation type="journal article" date="2022" name="Plant J.">
        <title>Chromosome-level genome of Camellia lanceoleosa provides a valuable resource for understanding genome evolution and self-incompatibility.</title>
        <authorList>
            <person name="Gong W."/>
            <person name="Xiao S."/>
            <person name="Wang L."/>
            <person name="Liao Z."/>
            <person name="Chang Y."/>
            <person name="Mo W."/>
            <person name="Hu G."/>
            <person name="Li W."/>
            <person name="Zhao G."/>
            <person name="Zhu H."/>
            <person name="Hu X."/>
            <person name="Ji K."/>
            <person name="Xiang X."/>
            <person name="Song Q."/>
            <person name="Yuan D."/>
            <person name="Jin S."/>
            <person name="Zhang L."/>
        </authorList>
    </citation>
    <scope>NUCLEOTIDE SEQUENCE [LARGE SCALE GENOMIC DNA]</scope>
    <source>
        <strain evidence="1">SQ_2022a</strain>
    </source>
</reference>
<accession>A0ACC0G723</accession>
<proteinExistence type="predicted"/>
<protein>
    <submittedName>
        <fullName evidence="1">Beta-1,3-galactosyltransferase 7</fullName>
    </submittedName>
</protein>
<dbReference type="EMBL" id="CM045767">
    <property type="protein sequence ID" value="KAI7996911.1"/>
    <property type="molecule type" value="Genomic_DNA"/>
</dbReference>
<gene>
    <name evidence="1" type="ORF">LOK49_LG10G01286</name>
</gene>
<organism evidence="1 2">
    <name type="scientific">Camellia lanceoleosa</name>
    <dbReference type="NCBI Taxonomy" id="1840588"/>
    <lineage>
        <taxon>Eukaryota</taxon>
        <taxon>Viridiplantae</taxon>
        <taxon>Streptophyta</taxon>
        <taxon>Embryophyta</taxon>
        <taxon>Tracheophyta</taxon>
        <taxon>Spermatophyta</taxon>
        <taxon>Magnoliopsida</taxon>
        <taxon>eudicotyledons</taxon>
        <taxon>Gunneridae</taxon>
        <taxon>Pentapetalae</taxon>
        <taxon>asterids</taxon>
        <taxon>Ericales</taxon>
        <taxon>Theaceae</taxon>
        <taxon>Camellia</taxon>
    </lineage>
</organism>
<keyword evidence="2" id="KW-1185">Reference proteome</keyword>
<evidence type="ECO:0000313" key="2">
    <source>
        <dbReference type="Proteomes" id="UP001060215"/>
    </source>
</evidence>
<evidence type="ECO:0000313" key="1">
    <source>
        <dbReference type="EMBL" id="KAI7996911.1"/>
    </source>
</evidence>
<dbReference type="Proteomes" id="UP001060215">
    <property type="component" value="Chromosome 10"/>
</dbReference>
<name>A0ACC0G723_9ERIC</name>
<comment type="caution">
    <text evidence="1">The sequence shown here is derived from an EMBL/GenBank/DDBJ whole genome shotgun (WGS) entry which is preliminary data.</text>
</comment>
<sequence length="128" mass="14546">MEHVEGYHELSAKTKIFFSTAVAKWDADFYVKVDDDVHVNLEVGWFFVVLECVLAPVAAAATFALRILTIGPRNLNADSGKRKVFKDDDEIELIEGGEEEEEEEFDEVTMVDDDEEDDSDIDLRDNEN</sequence>